<dbReference type="EMBL" id="GDHF01011375">
    <property type="protein sequence ID" value="JAI40939.1"/>
    <property type="molecule type" value="Transcribed_RNA"/>
</dbReference>
<name>A0A0K8VPX7_BACLA</name>
<evidence type="ECO:0000256" key="2">
    <source>
        <dbReference type="ARBA" id="ARBA00022737"/>
    </source>
</evidence>
<dbReference type="Gene3D" id="2.130.10.10">
    <property type="entry name" value="YVTN repeat-like/Quinoprotein amine dehydrogenase"/>
    <property type="match status" value="1"/>
</dbReference>
<accession>A0A0K8VPX7</accession>
<sequence length="225" mass="25437">MFSPDYEKRILKHCSPVARNLFNSFEAASTSTSLDRFIPCRANNNWQTNFASINKSNENSPQTSKKQRDCGESARDSLAYSCLLKNELLGTAIEDVKAVSDERNENTYTPAAKRSLFKYQSPTKQDFNEQCPYSLSPVSTKSQKLLRSPRKATRKISRIPFKVLDAPELQDDFYLNLVDWSSQNVLAVGLGSCVYLWSACTSQVRMIINSISMIKKTSFCTFHAV</sequence>
<dbReference type="PANTHER" id="PTHR19918:SF1">
    <property type="entry name" value="FIZZY-RELATED PROTEIN HOMOLOG"/>
    <property type="match status" value="1"/>
</dbReference>
<dbReference type="PANTHER" id="PTHR19918">
    <property type="entry name" value="CELL DIVISION CYCLE 20 CDC20 FIZZY -RELATED"/>
    <property type="match status" value="1"/>
</dbReference>
<dbReference type="InterPro" id="IPR015943">
    <property type="entry name" value="WD40/YVTN_repeat-like_dom_sf"/>
</dbReference>
<evidence type="ECO:0000256" key="1">
    <source>
        <dbReference type="ARBA" id="ARBA00022574"/>
    </source>
</evidence>
<dbReference type="InterPro" id="IPR033010">
    <property type="entry name" value="Cdc20/Fizzy"/>
</dbReference>
<dbReference type="GO" id="GO:0005680">
    <property type="term" value="C:anaphase-promoting complex"/>
    <property type="evidence" value="ECO:0007669"/>
    <property type="project" value="TreeGrafter"/>
</dbReference>
<keyword evidence="1" id="KW-0853">WD repeat</keyword>
<keyword evidence="3" id="KW-0131">Cell cycle</keyword>
<gene>
    <name evidence="4" type="primary">FZR1_4</name>
    <name evidence="4" type="ORF">c2_g2_i10</name>
</gene>
<reference evidence="4" key="1">
    <citation type="submission" date="2015-06" db="EMBL/GenBank/DDBJ databases">
        <authorList>
            <person name="Hoefler B.C."/>
            <person name="Straight P.D."/>
        </authorList>
    </citation>
    <scope>NUCLEOTIDE SEQUENCE</scope>
</reference>
<proteinExistence type="predicted"/>
<dbReference type="GO" id="GO:1905786">
    <property type="term" value="P:positive regulation of anaphase-promoting complex-dependent catabolic process"/>
    <property type="evidence" value="ECO:0007669"/>
    <property type="project" value="TreeGrafter"/>
</dbReference>
<dbReference type="GO" id="GO:1990757">
    <property type="term" value="F:ubiquitin ligase activator activity"/>
    <property type="evidence" value="ECO:0007669"/>
    <property type="project" value="TreeGrafter"/>
</dbReference>
<dbReference type="GO" id="GO:0031145">
    <property type="term" value="P:anaphase-promoting complex-dependent catabolic process"/>
    <property type="evidence" value="ECO:0007669"/>
    <property type="project" value="TreeGrafter"/>
</dbReference>
<dbReference type="OrthoDB" id="10263272at2759"/>
<evidence type="ECO:0000256" key="3">
    <source>
        <dbReference type="ARBA" id="ARBA00023306"/>
    </source>
</evidence>
<organism evidence="4">
    <name type="scientific">Bactrocera latifrons</name>
    <name type="common">Malaysian fruit fly</name>
    <name type="synonym">Chaetodacus latifrons</name>
    <dbReference type="NCBI Taxonomy" id="174628"/>
    <lineage>
        <taxon>Eukaryota</taxon>
        <taxon>Metazoa</taxon>
        <taxon>Ecdysozoa</taxon>
        <taxon>Arthropoda</taxon>
        <taxon>Hexapoda</taxon>
        <taxon>Insecta</taxon>
        <taxon>Pterygota</taxon>
        <taxon>Neoptera</taxon>
        <taxon>Endopterygota</taxon>
        <taxon>Diptera</taxon>
        <taxon>Brachycera</taxon>
        <taxon>Muscomorpha</taxon>
        <taxon>Tephritoidea</taxon>
        <taxon>Tephritidae</taxon>
        <taxon>Bactrocera</taxon>
        <taxon>Bactrocera</taxon>
    </lineage>
</organism>
<protein>
    <submittedName>
        <fullName evidence="4">Fizzy-related</fullName>
    </submittedName>
</protein>
<dbReference type="GO" id="GO:0010997">
    <property type="term" value="F:anaphase-promoting complex binding"/>
    <property type="evidence" value="ECO:0007669"/>
    <property type="project" value="InterPro"/>
</dbReference>
<evidence type="ECO:0000313" key="4">
    <source>
        <dbReference type="EMBL" id="JAI40939.1"/>
    </source>
</evidence>
<dbReference type="AlphaFoldDB" id="A0A0K8VPX7"/>
<keyword evidence="2" id="KW-0677">Repeat</keyword>